<organism evidence="2 3">
    <name type="scientific">Sinobacterium caligoides</name>
    <dbReference type="NCBI Taxonomy" id="933926"/>
    <lineage>
        <taxon>Bacteria</taxon>
        <taxon>Pseudomonadati</taxon>
        <taxon>Pseudomonadota</taxon>
        <taxon>Gammaproteobacteria</taxon>
        <taxon>Cellvibrionales</taxon>
        <taxon>Spongiibacteraceae</taxon>
        <taxon>Sinobacterium</taxon>
    </lineage>
</organism>
<proteinExistence type="predicted"/>
<comment type="caution">
    <text evidence="2">The sequence shown here is derived from an EMBL/GenBank/DDBJ whole genome shotgun (WGS) entry which is preliminary data.</text>
</comment>
<dbReference type="Proteomes" id="UP000275394">
    <property type="component" value="Unassembled WGS sequence"/>
</dbReference>
<dbReference type="OrthoDB" id="5294347at2"/>
<evidence type="ECO:0000313" key="2">
    <source>
        <dbReference type="EMBL" id="ROS04809.1"/>
    </source>
</evidence>
<dbReference type="InterPro" id="IPR029024">
    <property type="entry name" value="TerB-like"/>
</dbReference>
<dbReference type="Gene3D" id="1.10.3680.10">
    <property type="entry name" value="TerB-like"/>
    <property type="match status" value="1"/>
</dbReference>
<name>A0A3N2DZE9_9GAMM</name>
<gene>
    <name evidence="2" type="ORF">EDC56_0322</name>
</gene>
<evidence type="ECO:0000313" key="3">
    <source>
        <dbReference type="Proteomes" id="UP000275394"/>
    </source>
</evidence>
<dbReference type="SUPFAM" id="SSF158682">
    <property type="entry name" value="TerB-like"/>
    <property type="match status" value="1"/>
</dbReference>
<accession>A0A3N2DZE9</accession>
<feature type="domain" description="Co-chaperone DjlA N-terminal" evidence="1">
    <location>
        <begin position="24"/>
        <end position="139"/>
    </location>
</feature>
<protein>
    <submittedName>
        <fullName evidence="2">Putative tellurite resistance protein B-like protein</fullName>
    </submittedName>
</protein>
<dbReference type="EMBL" id="RKHR01000003">
    <property type="protein sequence ID" value="ROS04809.1"/>
    <property type="molecule type" value="Genomic_DNA"/>
</dbReference>
<dbReference type="Pfam" id="PF05099">
    <property type="entry name" value="TerB"/>
    <property type="match status" value="1"/>
</dbReference>
<dbReference type="InterPro" id="IPR007791">
    <property type="entry name" value="DjlA_N"/>
</dbReference>
<reference evidence="2 3" key="1">
    <citation type="submission" date="2018-11" db="EMBL/GenBank/DDBJ databases">
        <title>Genomic Encyclopedia of Type Strains, Phase IV (KMG-IV): sequencing the most valuable type-strain genomes for metagenomic binning, comparative biology and taxonomic classification.</title>
        <authorList>
            <person name="Goeker M."/>
        </authorList>
    </citation>
    <scope>NUCLEOTIDE SEQUENCE [LARGE SCALE GENOMIC DNA]</scope>
    <source>
        <strain evidence="2 3">DSM 100316</strain>
    </source>
</reference>
<dbReference type="CDD" id="cd07313">
    <property type="entry name" value="terB_like_2"/>
    <property type="match status" value="1"/>
</dbReference>
<evidence type="ECO:0000259" key="1">
    <source>
        <dbReference type="Pfam" id="PF05099"/>
    </source>
</evidence>
<dbReference type="RefSeq" id="WP_123710779.1">
    <property type="nucleotide sequence ID" value="NZ_RKHR01000003.1"/>
</dbReference>
<dbReference type="AlphaFoldDB" id="A0A3N2DZE9"/>
<sequence length="151" mass="17362">MLKRLVELFTQPSDATAAQDSIEIAACALLLELVMADDTVEEAEVNATKAVMQKLFELDEQRLEEINAIAQERQRESADLYSFTKLVTEHYGAEQRRQFMFCMWQIAYADKHLDKHEESLIRKISELISVPHSVYIQTKLEAEKQLSNDPS</sequence>
<keyword evidence="3" id="KW-1185">Reference proteome</keyword>